<organism evidence="6">
    <name type="scientific">marine metagenome</name>
    <dbReference type="NCBI Taxonomy" id="408172"/>
    <lineage>
        <taxon>unclassified sequences</taxon>
        <taxon>metagenomes</taxon>
        <taxon>ecological metagenomes</taxon>
    </lineage>
</organism>
<dbReference type="Gene3D" id="3.40.640.10">
    <property type="entry name" value="Type I PLP-dependent aspartate aminotransferase-like (Major domain)"/>
    <property type="match status" value="1"/>
</dbReference>
<dbReference type="EMBL" id="UINC01005928">
    <property type="protein sequence ID" value="SVA24422.1"/>
    <property type="molecule type" value="Genomic_DNA"/>
</dbReference>
<keyword evidence="3" id="KW-0808">Transferase</keyword>
<dbReference type="SUPFAM" id="SSF53383">
    <property type="entry name" value="PLP-dependent transferases"/>
    <property type="match status" value="1"/>
</dbReference>
<evidence type="ECO:0000256" key="4">
    <source>
        <dbReference type="ARBA" id="ARBA00022898"/>
    </source>
</evidence>
<comment type="cofactor">
    <cofactor evidence="1">
        <name>pyridoxal 5'-phosphate</name>
        <dbReference type="ChEBI" id="CHEBI:597326"/>
    </cofactor>
</comment>
<dbReference type="PROSITE" id="PS00599">
    <property type="entry name" value="AA_TRANSFER_CLASS_2"/>
    <property type="match status" value="1"/>
</dbReference>
<dbReference type="InterPro" id="IPR015424">
    <property type="entry name" value="PyrdxlP-dep_Trfase"/>
</dbReference>
<dbReference type="InterPro" id="IPR006311">
    <property type="entry name" value="TAT_signal"/>
</dbReference>
<evidence type="ECO:0000256" key="3">
    <source>
        <dbReference type="ARBA" id="ARBA00022679"/>
    </source>
</evidence>
<gene>
    <name evidence="6" type="ORF">METZ01_LOCUS77276</name>
</gene>
<dbReference type="PANTHER" id="PTHR43643">
    <property type="entry name" value="HISTIDINOL-PHOSPHATE AMINOTRANSFERASE 2"/>
    <property type="match status" value="1"/>
</dbReference>
<dbReference type="InterPro" id="IPR015422">
    <property type="entry name" value="PyrdxlP-dep_Trfase_small"/>
</dbReference>
<evidence type="ECO:0000256" key="2">
    <source>
        <dbReference type="ARBA" id="ARBA00022576"/>
    </source>
</evidence>
<dbReference type="GO" id="GO:0030170">
    <property type="term" value="F:pyridoxal phosphate binding"/>
    <property type="evidence" value="ECO:0007669"/>
    <property type="project" value="InterPro"/>
</dbReference>
<evidence type="ECO:0000313" key="6">
    <source>
        <dbReference type="EMBL" id="SVA24422.1"/>
    </source>
</evidence>
<protein>
    <recommendedName>
        <fullName evidence="5">Aminotransferase class I/classII large domain-containing protein</fullName>
    </recommendedName>
</protein>
<keyword evidence="4" id="KW-0663">Pyridoxal phosphate</keyword>
<dbReference type="InterPro" id="IPR015421">
    <property type="entry name" value="PyrdxlP-dep_Trfase_major"/>
</dbReference>
<name>A0A381U882_9ZZZZ</name>
<dbReference type="InterPro" id="IPR004839">
    <property type="entry name" value="Aminotransferase_I/II_large"/>
</dbReference>
<dbReference type="Pfam" id="PF00155">
    <property type="entry name" value="Aminotran_1_2"/>
    <property type="match status" value="1"/>
</dbReference>
<dbReference type="InterPro" id="IPR050106">
    <property type="entry name" value="HistidinolP_aminotransfase"/>
</dbReference>
<proteinExistence type="predicted"/>
<dbReference type="CDD" id="cd00609">
    <property type="entry name" value="AAT_like"/>
    <property type="match status" value="1"/>
</dbReference>
<sequence length="389" mass="41420">MSLSRRAFVQSLGIGSAGALSTAWIIGGGREALTWTPDPFEAVLQASTQQGVIRISSNENARGPGKAALDAMRKVITGDVGRYGREVANTELPAAIANRVGRGLTSENILTSTGSAGILEAGVRAYVSESKPLVNAAPSYENPTEIAGLLGAEVRRVPVDANLKLDLDGMAEAAKGAGLVFLCNPNNPTATAHSQSAVSAFIQRVKSDSPDTAILVDEAYIDYATDTTVGTAAAETLKYDDVFVARTFSKAYGMAGLRMGYATGRPTTLAKLSAAWGLGDLNILTATGAIASLNEPDHMVAEREENRRVRDFTINAFKEMGYEASDSQTNFVFVNVRQPAAEFRDAARDQGVLVGRDFPPLEQTHARISLGTMEEMQQAVEVFKRILET</sequence>
<feature type="domain" description="Aminotransferase class I/classII large" evidence="5">
    <location>
        <begin position="52"/>
        <end position="382"/>
    </location>
</feature>
<dbReference type="GO" id="GO:0008483">
    <property type="term" value="F:transaminase activity"/>
    <property type="evidence" value="ECO:0007669"/>
    <property type="project" value="UniProtKB-KW"/>
</dbReference>
<dbReference type="AlphaFoldDB" id="A0A381U882"/>
<evidence type="ECO:0000259" key="5">
    <source>
        <dbReference type="Pfam" id="PF00155"/>
    </source>
</evidence>
<dbReference type="Gene3D" id="3.90.1150.10">
    <property type="entry name" value="Aspartate Aminotransferase, domain 1"/>
    <property type="match status" value="1"/>
</dbReference>
<reference evidence="6" key="1">
    <citation type="submission" date="2018-05" db="EMBL/GenBank/DDBJ databases">
        <authorList>
            <person name="Lanie J.A."/>
            <person name="Ng W.-L."/>
            <person name="Kazmierczak K.M."/>
            <person name="Andrzejewski T.M."/>
            <person name="Davidsen T.M."/>
            <person name="Wayne K.J."/>
            <person name="Tettelin H."/>
            <person name="Glass J.I."/>
            <person name="Rusch D."/>
            <person name="Podicherti R."/>
            <person name="Tsui H.-C.T."/>
            <person name="Winkler M.E."/>
        </authorList>
    </citation>
    <scope>NUCLEOTIDE SEQUENCE</scope>
</reference>
<evidence type="ECO:0000256" key="1">
    <source>
        <dbReference type="ARBA" id="ARBA00001933"/>
    </source>
</evidence>
<dbReference type="PROSITE" id="PS51318">
    <property type="entry name" value="TAT"/>
    <property type="match status" value="1"/>
</dbReference>
<dbReference type="PANTHER" id="PTHR43643:SF3">
    <property type="entry name" value="HISTIDINOL-PHOSPHATE AMINOTRANSFERASE"/>
    <property type="match status" value="1"/>
</dbReference>
<keyword evidence="2" id="KW-0032">Aminotransferase</keyword>
<dbReference type="InterPro" id="IPR001917">
    <property type="entry name" value="Aminotrans_II_pyridoxalP_BS"/>
</dbReference>
<accession>A0A381U882</accession>